<sequence>LKVEPGIVNFSTAGGKLNVVLRNEVGARVAFKVKCSNNHEYGILPIYGFIKVSETASLEITRLPGKPKEDKMVILWEEAKASSTEAKDAFTNPTNVQSITVPLIQSSS</sequence>
<dbReference type="OMA" id="NNHEYGI"/>
<proteinExistence type="predicted"/>
<organism evidence="2">
    <name type="scientific">Angiostrongylus costaricensis</name>
    <name type="common">Nematode worm</name>
    <dbReference type="NCBI Taxonomy" id="334426"/>
    <lineage>
        <taxon>Eukaryota</taxon>
        <taxon>Metazoa</taxon>
        <taxon>Ecdysozoa</taxon>
        <taxon>Nematoda</taxon>
        <taxon>Chromadorea</taxon>
        <taxon>Rhabditida</taxon>
        <taxon>Rhabditina</taxon>
        <taxon>Rhabditomorpha</taxon>
        <taxon>Strongyloidea</taxon>
        <taxon>Metastrongylidae</taxon>
        <taxon>Angiostrongylus</taxon>
    </lineage>
</organism>
<dbReference type="Pfam" id="PF00635">
    <property type="entry name" value="Motile_Sperm"/>
    <property type="match status" value="1"/>
</dbReference>
<dbReference type="SUPFAM" id="SSF49354">
    <property type="entry name" value="PapD-like"/>
    <property type="match status" value="1"/>
</dbReference>
<dbReference type="AlphaFoldDB" id="A0A0R3PEX7"/>
<evidence type="ECO:0000313" key="2">
    <source>
        <dbReference type="WBParaSite" id="ACOC_0000267301-mRNA-1"/>
    </source>
</evidence>
<dbReference type="InterPro" id="IPR008962">
    <property type="entry name" value="PapD-like_sf"/>
</dbReference>
<accession>A0A0R3PEX7</accession>
<dbReference type="PROSITE" id="PS50202">
    <property type="entry name" value="MSP"/>
    <property type="match status" value="1"/>
</dbReference>
<dbReference type="InterPro" id="IPR013783">
    <property type="entry name" value="Ig-like_fold"/>
</dbReference>
<dbReference type="InterPro" id="IPR051774">
    <property type="entry name" value="Sperm-specific_class_P"/>
</dbReference>
<dbReference type="PANTHER" id="PTHR22947:SF39">
    <property type="entry name" value="MSP DOMAIN-CONTAINING PROTEIN"/>
    <property type="match status" value="1"/>
</dbReference>
<name>A0A0R3PEX7_ANGCS</name>
<evidence type="ECO:0000259" key="1">
    <source>
        <dbReference type="PROSITE" id="PS50202"/>
    </source>
</evidence>
<dbReference type="WBParaSite" id="ACOC_0000267301-mRNA-1">
    <property type="protein sequence ID" value="ACOC_0000267301-mRNA-1"/>
    <property type="gene ID" value="ACOC_0000267301"/>
</dbReference>
<dbReference type="InterPro" id="IPR000535">
    <property type="entry name" value="MSP_dom"/>
</dbReference>
<reference evidence="2" key="1">
    <citation type="submission" date="2017-02" db="UniProtKB">
        <authorList>
            <consortium name="WormBaseParasite"/>
        </authorList>
    </citation>
    <scope>IDENTIFICATION</scope>
</reference>
<dbReference type="PANTHER" id="PTHR22947">
    <property type="entry name" value="MAJOR SPERM PROTEIN"/>
    <property type="match status" value="1"/>
</dbReference>
<feature type="domain" description="MSP" evidence="1">
    <location>
        <begin position="1"/>
        <end position="108"/>
    </location>
</feature>
<protein>
    <submittedName>
        <fullName evidence="2">MSP domain-containing protein</fullName>
    </submittedName>
</protein>
<dbReference type="Gene3D" id="2.60.40.10">
    <property type="entry name" value="Immunoglobulins"/>
    <property type="match status" value="1"/>
</dbReference>